<dbReference type="RefSeq" id="WP_015891220.1">
    <property type="nucleotide sequence ID" value="NC_012491.1"/>
</dbReference>
<dbReference type="EMBL" id="AP008955">
    <property type="protein sequence ID" value="BAH46347.1"/>
    <property type="molecule type" value="Genomic_DNA"/>
</dbReference>
<evidence type="ECO:0000313" key="3">
    <source>
        <dbReference type="Proteomes" id="UP000001877"/>
    </source>
</evidence>
<proteinExistence type="predicted"/>
<keyword evidence="3" id="KW-1185">Reference proteome</keyword>
<name>C0Z6Z8_BREBN</name>
<dbReference type="InterPro" id="IPR038559">
    <property type="entry name" value="XkdN-like_sf"/>
</dbReference>
<evidence type="ECO:0000313" key="1">
    <source>
        <dbReference type="EMBL" id="BAH43901.1"/>
    </source>
</evidence>
<dbReference type="AlphaFoldDB" id="C0Z6Z8"/>
<evidence type="ECO:0008006" key="4">
    <source>
        <dbReference type="Google" id="ProtNLM"/>
    </source>
</evidence>
<dbReference type="HOGENOM" id="CLU_151180_0_0_9"/>
<dbReference type="Gene3D" id="3.30.2220.30">
    <property type="match status" value="1"/>
</dbReference>
<dbReference type="eggNOG" id="ENOG50333M7">
    <property type="taxonomic scope" value="Bacteria"/>
</dbReference>
<dbReference type="EMBL" id="AP008955">
    <property type="protein sequence ID" value="BAH43901.1"/>
    <property type="molecule type" value="Genomic_DNA"/>
</dbReference>
<dbReference type="Pfam" id="PF08890">
    <property type="entry name" value="Phage_TAC_5"/>
    <property type="match status" value="1"/>
</dbReference>
<dbReference type="KEGG" id="bbe:BBR47_53700"/>
<dbReference type="KEGG" id="bbe:BBR47_29240"/>
<sequence>MGKTLTVKDLLSRKDQIKNRQLKTLKLFVDSLDGEIIIQEPPREIAVETLAMAQDDTMKADQFAAYHCVITPNLKDPDLQKEYGCVEPTDIVEMLFRAGEIAAISGHALKLSGFAGSVRMVDDEIKN</sequence>
<accession>C0Z6Z8</accession>
<organism evidence="2 3">
    <name type="scientific">Brevibacillus brevis (strain 47 / JCM 6285 / NBRC 100599)</name>
    <dbReference type="NCBI Taxonomy" id="358681"/>
    <lineage>
        <taxon>Bacteria</taxon>
        <taxon>Bacillati</taxon>
        <taxon>Bacillota</taxon>
        <taxon>Bacilli</taxon>
        <taxon>Bacillales</taxon>
        <taxon>Paenibacillaceae</taxon>
        <taxon>Brevibacillus</taxon>
    </lineage>
</organism>
<reference evidence="2 3" key="1">
    <citation type="submission" date="2005-03" db="EMBL/GenBank/DDBJ databases">
        <title>Brevibacillus brevis strain 47, complete genome.</title>
        <authorList>
            <person name="Hosoyama A."/>
            <person name="Yamada R."/>
            <person name="Hongo Y."/>
            <person name="Terui Y."/>
            <person name="Ankai A."/>
            <person name="Masuyama W."/>
            <person name="Sekiguchi M."/>
            <person name="Takeda T."/>
            <person name="Asano K."/>
            <person name="Ohji S."/>
            <person name="Ichikawa N."/>
            <person name="Narita S."/>
            <person name="Aoki N."/>
            <person name="Miura H."/>
            <person name="Matsushita S."/>
            <person name="Sekigawa T."/>
            <person name="Yamagata H."/>
            <person name="Yoshikawa H."/>
            <person name="Udaka S."/>
            <person name="Tanikawa S."/>
            <person name="Fujita N."/>
        </authorList>
    </citation>
    <scope>NUCLEOTIDE SEQUENCE [LARGE SCALE GENOMIC DNA]</scope>
    <source>
        <strain evidence="3">47 / JCM 6285 / NBRC 100599</strain>
        <strain evidence="2">NBRC 100599</strain>
    </source>
</reference>
<protein>
    <recommendedName>
        <fullName evidence="4">Phage portal protein</fullName>
    </recommendedName>
</protein>
<dbReference type="STRING" id="358681.BBR47_29240"/>
<dbReference type="Proteomes" id="UP000001877">
    <property type="component" value="Chromosome"/>
</dbReference>
<gene>
    <name evidence="1" type="ordered locus">BBR47_29240</name>
    <name evidence="2" type="ordered locus">BBR47_53700</name>
</gene>
<dbReference type="InterPro" id="IPR014986">
    <property type="entry name" value="XkdN-like"/>
</dbReference>
<evidence type="ECO:0000313" key="2">
    <source>
        <dbReference type="EMBL" id="BAH46347.1"/>
    </source>
</evidence>